<comment type="caution">
    <text evidence="1">The sequence shown here is derived from an EMBL/GenBank/DDBJ whole genome shotgun (WGS) entry which is preliminary data.</text>
</comment>
<gene>
    <name evidence="1" type="ORF">HKB21_12265</name>
</gene>
<sequence>MFLKVIFLFFFVFPALLGVISHYNTPDKYHALMKQRRLFKRKDYFIFILTATYMGLLVAICIAFLFGKIEHLDAINKSATISIIAVIAVTIWGGVKIKIFAFAHENWKGISALFGGISFLFSIYINEIVNGIIVQTTKYHASDFLVSQSSLSIIVSSFFGVMLLLGAMTLALYVVVFVLFAITLRSNTRAAKGMYAIFRVVTYQRIAKRKAETINHAFVVGMTTCFVIGASVMVLSQAMKYKLQKDWFDNIVVERLVESAYFSKPTDCINIKPVEGLRVAMLTRDRVSFYMKGAEPEFSKGVCISEPSKYTITKLEVDSSVPSDSQS</sequence>
<dbReference type="EMBL" id="JABCLD010001111">
    <property type="protein sequence ID" value="NMU26394.1"/>
    <property type="molecule type" value="Genomic_DNA"/>
</dbReference>
<dbReference type="RefSeq" id="WP_025558392.1">
    <property type="nucleotide sequence ID" value="NZ_CP046762.1"/>
</dbReference>
<evidence type="ECO:0000313" key="2">
    <source>
        <dbReference type="Proteomes" id="UP000555836"/>
    </source>
</evidence>
<proteinExistence type="predicted"/>
<accession>A0A7Y0S4V1</accession>
<dbReference type="Proteomes" id="UP000555836">
    <property type="component" value="Unassembled WGS sequence"/>
</dbReference>
<name>A0A7Y0S4V1_VIBPH</name>
<protein>
    <submittedName>
        <fullName evidence="1">Uncharacterized protein</fullName>
    </submittedName>
</protein>
<evidence type="ECO:0000313" key="1">
    <source>
        <dbReference type="EMBL" id="NMU26394.1"/>
    </source>
</evidence>
<dbReference type="AlphaFoldDB" id="A0A7Y0S4V1"/>
<organism evidence="1 2">
    <name type="scientific">Vibrio parahaemolyticus</name>
    <dbReference type="NCBI Taxonomy" id="670"/>
    <lineage>
        <taxon>Bacteria</taxon>
        <taxon>Pseudomonadati</taxon>
        <taxon>Pseudomonadota</taxon>
        <taxon>Gammaproteobacteria</taxon>
        <taxon>Vibrionales</taxon>
        <taxon>Vibrionaceae</taxon>
        <taxon>Vibrio</taxon>
    </lineage>
</organism>
<reference evidence="1 2" key="1">
    <citation type="submission" date="2020-04" db="EMBL/GenBank/DDBJ databases">
        <title>Whole-genome sequencing of Vibrio spp. from China reveals different genetic environments of blaCTX-M-14 among diverse lineages.</title>
        <authorList>
            <person name="Zheng Z."/>
            <person name="Ye L."/>
            <person name="Chen S."/>
        </authorList>
    </citation>
    <scope>NUCLEOTIDE SEQUENCE [LARGE SCALE GENOMIC DNA]</scope>
    <source>
        <strain evidence="1 2">Vb0574</strain>
    </source>
</reference>